<keyword evidence="4" id="KW-1185">Reference proteome</keyword>
<gene>
    <name evidence="3" type="ORF">I8748_05390</name>
</gene>
<dbReference type="InterPro" id="IPR007890">
    <property type="entry name" value="CHASE2"/>
</dbReference>
<keyword evidence="1" id="KW-0472">Membrane</keyword>
<dbReference type="AlphaFoldDB" id="A0A8J7L830"/>
<evidence type="ECO:0000259" key="2">
    <source>
        <dbReference type="SMART" id="SM01080"/>
    </source>
</evidence>
<dbReference type="InterPro" id="IPR027417">
    <property type="entry name" value="P-loop_NTPase"/>
</dbReference>
<evidence type="ECO:0000313" key="4">
    <source>
        <dbReference type="Proteomes" id="UP000632766"/>
    </source>
</evidence>
<sequence>MSAESNFVYQYQPGGSLCADAPTYVVRQADHELYEALLAREYCYVLTSRQMGKSSLRVQTMSKLQAQGIICTEIELSGIGSQQITAQQWYGGIIQELVSGFQLQVNRRSWLQEREDISPLQRLGEFIETVLLAQIHKSLVIFIDEIDSVLNLSFPTDDFFALLRNCYDRRADKPEYRRLTFVLLGVATPSDLIDDPHSTPFNIGRSIELKGFQLHESAALAEGLAKKASNSQAVLREVLHWTGGQPFLTQKLCWLIANSETFFAAGDEAKGVEQLVQARVIDNWESQDEPEHLRTIRDRLLRNTRFSLQMLLLYQKILLSGKIAPKNYREYLELRLSGLVTQQQGSLVVKNRIYQLVFNLNWVATHLKTLRSRSTALPVWAVLVVSCLFGILTMAVRSLGVLQAVELKALDHLMRHLPIESADQRLLLVGADEADISQYGYPIPDAILAQILNKLNQYKPRVIGLDIVRERPVPPGNAALVEHLQRNQNLIAVCAIDKDSSQSIKPPPQIPTARVGFADLYPDLQQNNQDYTIRRYLLSRTPNPDSASSSCTTNYSFGFQLSYRYLQAKGIAVKVQTSDWMFGPILAKRLESRSGGYQNLDDRGNQLLLHYRKTADPKKIAQQVTFRDVLNNNFNPALVEKRVVLIGMTATSIQDFHDTPFGRMRGLQVHAHLISQILSAVEDKNRPLLWWWPLWGDAVWIVFWSTTGGLIIWYLRASLHRGVAIAICVLVLYGLCWFTLTKGGWLPLVPSVLALVGTGGSILVGEYFFDVRKKT</sequence>
<keyword evidence="1" id="KW-0812">Transmembrane</keyword>
<dbReference type="RefSeq" id="WP_198123623.1">
    <property type="nucleotide sequence ID" value="NZ_JAECZC010000007.1"/>
</dbReference>
<protein>
    <submittedName>
        <fullName evidence="3">CHASE2 domain-containing protein</fullName>
    </submittedName>
</protein>
<proteinExistence type="predicted"/>
<dbReference type="EMBL" id="JAECZC010000007">
    <property type="protein sequence ID" value="MBH8561616.1"/>
    <property type="molecule type" value="Genomic_DNA"/>
</dbReference>
<dbReference type="SMART" id="SM01080">
    <property type="entry name" value="CHASE2"/>
    <property type="match status" value="1"/>
</dbReference>
<dbReference type="Pfam" id="PF14516">
    <property type="entry name" value="AAA_35"/>
    <property type="match status" value="1"/>
</dbReference>
<evidence type="ECO:0000313" key="3">
    <source>
        <dbReference type="EMBL" id="MBH8561616.1"/>
    </source>
</evidence>
<comment type="caution">
    <text evidence="3">The sequence shown here is derived from an EMBL/GenBank/DDBJ whole genome shotgun (WGS) entry which is preliminary data.</text>
</comment>
<organism evidence="3 4">
    <name type="scientific">Amazonocrinis nigriterrae CENA67</name>
    <dbReference type="NCBI Taxonomy" id="2794033"/>
    <lineage>
        <taxon>Bacteria</taxon>
        <taxon>Bacillati</taxon>
        <taxon>Cyanobacteriota</taxon>
        <taxon>Cyanophyceae</taxon>
        <taxon>Nostocales</taxon>
        <taxon>Nostocaceae</taxon>
        <taxon>Amazonocrinis</taxon>
        <taxon>Amazonocrinis nigriterrae</taxon>
    </lineage>
</organism>
<feature type="transmembrane region" description="Helical" evidence="1">
    <location>
        <begin position="722"/>
        <end position="740"/>
    </location>
</feature>
<name>A0A8J7L830_9NOST</name>
<reference evidence="3 4" key="1">
    <citation type="journal article" date="2021" name="Int. J. Syst. Evol. Microbiol.">
        <title>Amazonocrinis nigriterrae gen. nov., sp. nov., Atlanticothrix silvestris gen. nov., sp. nov. and Dendronalium phyllosphericum gen. nov., sp. nov., nostocacean cyanobacteria from Brazilian environments.</title>
        <authorList>
            <person name="Alvarenga D.O."/>
            <person name="Andreote A.P.D."/>
            <person name="Branco L.H.Z."/>
            <person name="Delbaje E."/>
            <person name="Cruz R.B."/>
            <person name="Varani A.M."/>
            <person name="Fiore M.F."/>
        </authorList>
    </citation>
    <scope>NUCLEOTIDE SEQUENCE [LARGE SCALE GENOMIC DNA]</scope>
    <source>
        <strain evidence="3 4">CENA67</strain>
    </source>
</reference>
<feature type="transmembrane region" description="Helical" evidence="1">
    <location>
        <begin position="689"/>
        <end position="715"/>
    </location>
</feature>
<dbReference type="Gene3D" id="3.40.50.300">
    <property type="entry name" value="P-loop containing nucleotide triphosphate hydrolases"/>
    <property type="match status" value="1"/>
</dbReference>
<accession>A0A8J7L830</accession>
<feature type="transmembrane region" description="Helical" evidence="1">
    <location>
        <begin position="746"/>
        <end position="769"/>
    </location>
</feature>
<dbReference type="Pfam" id="PF05226">
    <property type="entry name" value="CHASE2"/>
    <property type="match status" value="1"/>
</dbReference>
<keyword evidence="1" id="KW-1133">Transmembrane helix</keyword>
<evidence type="ECO:0000256" key="1">
    <source>
        <dbReference type="SAM" id="Phobius"/>
    </source>
</evidence>
<dbReference type="SUPFAM" id="SSF52540">
    <property type="entry name" value="P-loop containing nucleoside triphosphate hydrolases"/>
    <property type="match status" value="1"/>
</dbReference>
<dbReference type="Proteomes" id="UP000632766">
    <property type="component" value="Unassembled WGS sequence"/>
</dbReference>
<feature type="domain" description="CHASE2" evidence="2">
    <location>
        <begin position="402"/>
        <end position="711"/>
    </location>
</feature>